<feature type="region of interest" description="Disordered" evidence="5">
    <location>
        <begin position="1"/>
        <end position="20"/>
    </location>
</feature>
<dbReference type="SUPFAM" id="SSF88659">
    <property type="entry name" value="Sigma3 and sigma4 domains of RNA polymerase sigma factors"/>
    <property type="match status" value="1"/>
</dbReference>
<dbReference type="InterPro" id="IPR014284">
    <property type="entry name" value="RNA_pol_sigma-70_dom"/>
</dbReference>
<dbReference type="RefSeq" id="WP_035541517.1">
    <property type="nucleotide sequence ID" value="NZ_ARYL01000053.1"/>
</dbReference>
<dbReference type="PATRIC" id="fig|1280953.3.peg.3817"/>
<evidence type="ECO:0000313" key="8">
    <source>
        <dbReference type="Proteomes" id="UP000024942"/>
    </source>
</evidence>
<feature type="compositionally biased region" description="Basic and acidic residues" evidence="5">
    <location>
        <begin position="11"/>
        <end position="20"/>
    </location>
</feature>
<feature type="domain" description="RNA polymerase sigma factor 70 region 4 type 2" evidence="6">
    <location>
        <begin position="130"/>
        <end position="179"/>
    </location>
</feature>
<proteinExistence type="inferred from homology"/>
<dbReference type="InterPro" id="IPR036388">
    <property type="entry name" value="WH-like_DNA-bd_sf"/>
</dbReference>
<sequence>MSHTRTPFDQPKVRVEHDQEPVDAELDGLYRAYFADLVTKVRAAFGSGPPEPEDAVQTAFMKFARLKDRTAVANPRNFIFISAQNVILDHRRASRTANAYIAEQLALDTELALEQITPERVAEAKERFSILIAAMRQLPQKQQALLTMSRLEGKTYREIAAETGYSLADVGRSINQAITTLVIALKRDSRLPRDPGAYDD</sequence>
<dbReference type="GO" id="GO:0003677">
    <property type="term" value="F:DNA binding"/>
    <property type="evidence" value="ECO:0007669"/>
    <property type="project" value="InterPro"/>
</dbReference>
<dbReference type="STRING" id="1280953.HOC_19086"/>
<dbReference type="PANTHER" id="PTHR43133:SF63">
    <property type="entry name" value="RNA POLYMERASE SIGMA FACTOR FECI-RELATED"/>
    <property type="match status" value="1"/>
</dbReference>
<evidence type="ECO:0000256" key="1">
    <source>
        <dbReference type="ARBA" id="ARBA00010641"/>
    </source>
</evidence>
<comment type="similarity">
    <text evidence="1">Belongs to the sigma-70 factor family. ECF subfamily.</text>
</comment>
<evidence type="ECO:0000259" key="6">
    <source>
        <dbReference type="Pfam" id="PF08281"/>
    </source>
</evidence>
<dbReference type="AlphaFoldDB" id="A0A059G1P7"/>
<comment type="caution">
    <text evidence="7">The sequence shown here is derived from an EMBL/GenBank/DDBJ whole genome shotgun (WGS) entry which is preliminary data.</text>
</comment>
<dbReference type="GO" id="GO:0016987">
    <property type="term" value="F:sigma factor activity"/>
    <property type="evidence" value="ECO:0007669"/>
    <property type="project" value="UniProtKB-KW"/>
</dbReference>
<dbReference type="InterPro" id="IPR013325">
    <property type="entry name" value="RNA_pol_sigma_r2"/>
</dbReference>
<evidence type="ECO:0000256" key="3">
    <source>
        <dbReference type="ARBA" id="ARBA00023082"/>
    </source>
</evidence>
<dbReference type="EMBL" id="ARYL01000053">
    <property type="protein sequence ID" value="KDA00741.1"/>
    <property type="molecule type" value="Genomic_DNA"/>
</dbReference>
<keyword evidence="4" id="KW-0804">Transcription</keyword>
<dbReference type="Proteomes" id="UP000024942">
    <property type="component" value="Unassembled WGS sequence"/>
</dbReference>
<dbReference type="SUPFAM" id="SSF88946">
    <property type="entry name" value="Sigma2 domain of RNA polymerase sigma factors"/>
    <property type="match status" value="1"/>
</dbReference>
<reference evidence="7 8" key="1">
    <citation type="journal article" date="2014" name="Antonie Van Leeuwenhoek">
        <title>Hyphomonas beringensis sp. nov. and Hyphomonas chukchiensis sp. nov., isolated from surface seawater of the Bering Sea and Chukchi Sea.</title>
        <authorList>
            <person name="Li C."/>
            <person name="Lai Q."/>
            <person name="Li G."/>
            <person name="Dong C."/>
            <person name="Wang J."/>
            <person name="Liao Y."/>
            <person name="Shao Z."/>
        </authorList>
    </citation>
    <scope>NUCLEOTIDE SEQUENCE [LARGE SCALE GENOMIC DNA]</scope>
    <source>
        <strain evidence="7 8">SCH89</strain>
    </source>
</reference>
<accession>A0A059G1P7</accession>
<name>A0A059G1P7_9PROT</name>
<organism evidence="7 8">
    <name type="scientific">Hyphomonas oceanitis SCH89</name>
    <dbReference type="NCBI Taxonomy" id="1280953"/>
    <lineage>
        <taxon>Bacteria</taxon>
        <taxon>Pseudomonadati</taxon>
        <taxon>Pseudomonadota</taxon>
        <taxon>Alphaproteobacteria</taxon>
        <taxon>Hyphomonadales</taxon>
        <taxon>Hyphomonadaceae</taxon>
        <taxon>Hyphomonas</taxon>
    </lineage>
</organism>
<dbReference type="PANTHER" id="PTHR43133">
    <property type="entry name" value="RNA POLYMERASE ECF-TYPE SIGMA FACTO"/>
    <property type="match status" value="1"/>
</dbReference>
<dbReference type="InterPro" id="IPR013324">
    <property type="entry name" value="RNA_pol_sigma_r3/r4-like"/>
</dbReference>
<dbReference type="NCBIfam" id="TIGR02937">
    <property type="entry name" value="sigma70-ECF"/>
    <property type="match status" value="1"/>
</dbReference>
<keyword evidence="3" id="KW-0731">Sigma factor</keyword>
<evidence type="ECO:0000256" key="4">
    <source>
        <dbReference type="ARBA" id="ARBA00023163"/>
    </source>
</evidence>
<dbReference type="Gene3D" id="1.10.10.10">
    <property type="entry name" value="Winged helix-like DNA-binding domain superfamily/Winged helix DNA-binding domain"/>
    <property type="match status" value="1"/>
</dbReference>
<keyword evidence="2" id="KW-0805">Transcription regulation</keyword>
<gene>
    <name evidence="7" type="ORF">HOC_19086</name>
</gene>
<evidence type="ECO:0000313" key="7">
    <source>
        <dbReference type="EMBL" id="KDA00741.1"/>
    </source>
</evidence>
<dbReference type="InterPro" id="IPR039425">
    <property type="entry name" value="RNA_pol_sigma-70-like"/>
</dbReference>
<dbReference type="GO" id="GO:0006352">
    <property type="term" value="P:DNA-templated transcription initiation"/>
    <property type="evidence" value="ECO:0007669"/>
    <property type="project" value="InterPro"/>
</dbReference>
<protein>
    <submittedName>
        <fullName evidence="7">ECF subfamily RNA polymerase sigma factor</fullName>
    </submittedName>
</protein>
<dbReference type="OrthoDB" id="7620544at2"/>
<evidence type="ECO:0000256" key="2">
    <source>
        <dbReference type="ARBA" id="ARBA00023015"/>
    </source>
</evidence>
<dbReference type="Pfam" id="PF08281">
    <property type="entry name" value="Sigma70_r4_2"/>
    <property type="match status" value="1"/>
</dbReference>
<dbReference type="InterPro" id="IPR013249">
    <property type="entry name" value="RNA_pol_sigma70_r4_t2"/>
</dbReference>
<dbReference type="Gene3D" id="1.10.1740.10">
    <property type="match status" value="1"/>
</dbReference>
<dbReference type="eggNOG" id="COG1595">
    <property type="taxonomic scope" value="Bacteria"/>
</dbReference>
<evidence type="ECO:0000256" key="5">
    <source>
        <dbReference type="SAM" id="MobiDB-lite"/>
    </source>
</evidence>
<keyword evidence="8" id="KW-1185">Reference proteome</keyword>